<protein>
    <submittedName>
        <fullName evidence="2">Uncharacterized protein</fullName>
    </submittedName>
</protein>
<accession>A0A6J4RGY4</accession>
<dbReference type="Gene3D" id="1.20.5.340">
    <property type="match status" value="1"/>
</dbReference>
<evidence type="ECO:0000313" key="2">
    <source>
        <dbReference type="EMBL" id="CAA9473351.1"/>
    </source>
</evidence>
<gene>
    <name evidence="2" type="ORF">AVDCRST_MAG53-27</name>
</gene>
<organism evidence="2">
    <name type="scientific">uncultured Solirubrobacteraceae bacterium</name>
    <dbReference type="NCBI Taxonomy" id="1162706"/>
    <lineage>
        <taxon>Bacteria</taxon>
        <taxon>Bacillati</taxon>
        <taxon>Actinomycetota</taxon>
        <taxon>Thermoleophilia</taxon>
        <taxon>Solirubrobacterales</taxon>
        <taxon>Solirubrobacteraceae</taxon>
        <taxon>environmental samples</taxon>
    </lineage>
</organism>
<dbReference type="EMBL" id="CADCVR010000004">
    <property type="protein sequence ID" value="CAA9473351.1"/>
    <property type="molecule type" value="Genomic_DNA"/>
</dbReference>
<sequence length="145" mass="15939">MAENPDFRERVTKQGEEALGKLAQDLLTNPLVNGALSRAFEAREKASQAQEVAFGALNIPSAADLERLTRRVRSVSQRLEGIEDGVDRLDETLGKLNGSTAIEQRLDAIEQQLDKVVKELGAIHKALPAAPKPVSRNQERMKVND</sequence>
<proteinExistence type="predicted"/>
<reference evidence="2" key="1">
    <citation type="submission" date="2020-02" db="EMBL/GenBank/DDBJ databases">
        <authorList>
            <person name="Meier V. D."/>
        </authorList>
    </citation>
    <scope>NUCLEOTIDE SEQUENCE</scope>
    <source>
        <strain evidence="2">AVDCRST_MAG53</strain>
    </source>
</reference>
<evidence type="ECO:0000256" key="1">
    <source>
        <dbReference type="SAM" id="Coils"/>
    </source>
</evidence>
<name>A0A6J4RGY4_9ACTN</name>
<dbReference type="AlphaFoldDB" id="A0A6J4RGY4"/>
<keyword evidence="1" id="KW-0175">Coiled coil</keyword>
<feature type="coiled-coil region" evidence="1">
    <location>
        <begin position="65"/>
        <end position="119"/>
    </location>
</feature>